<sequence>MNIHARGTSKRLEMQNDIAKYEVEPGITLPCHTNRFISGGEEENQIKGSEIDQP</sequence>
<organism evidence="2">
    <name type="scientific">Rhizophora mucronata</name>
    <name type="common">Asiatic mangrove</name>
    <dbReference type="NCBI Taxonomy" id="61149"/>
    <lineage>
        <taxon>Eukaryota</taxon>
        <taxon>Viridiplantae</taxon>
        <taxon>Streptophyta</taxon>
        <taxon>Embryophyta</taxon>
        <taxon>Tracheophyta</taxon>
        <taxon>Spermatophyta</taxon>
        <taxon>Magnoliopsida</taxon>
        <taxon>eudicotyledons</taxon>
        <taxon>Gunneridae</taxon>
        <taxon>Pentapetalae</taxon>
        <taxon>rosids</taxon>
        <taxon>fabids</taxon>
        <taxon>Malpighiales</taxon>
        <taxon>Rhizophoraceae</taxon>
        <taxon>Rhizophora</taxon>
    </lineage>
</organism>
<name>A0A2P2NGE4_RHIMU</name>
<protein>
    <submittedName>
        <fullName evidence="2">Uncharacterized protein</fullName>
    </submittedName>
</protein>
<reference evidence="2" key="1">
    <citation type="submission" date="2018-02" db="EMBL/GenBank/DDBJ databases">
        <title>Rhizophora mucronata_Transcriptome.</title>
        <authorList>
            <person name="Meera S.P."/>
            <person name="Sreeshan A."/>
            <person name="Augustine A."/>
        </authorList>
    </citation>
    <scope>NUCLEOTIDE SEQUENCE</scope>
    <source>
        <tissue evidence="2">Leaf</tissue>
    </source>
</reference>
<evidence type="ECO:0000256" key="1">
    <source>
        <dbReference type="SAM" id="MobiDB-lite"/>
    </source>
</evidence>
<feature type="region of interest" description="Disordered" evidence="1">
    <location>
        <begin position="35"/>
        <end position="54"/>
    </location>
</feature>
<dbReference type="AlphaFoldDB" id="A0A2P2NGE4"/>
<dbReference type="EMBL" id="GGEC01061073">
    <property type="protein sequence ID" value="MBX41557.1"/>
    <property type="molecule type" value="Transcribed_RNA"/>
</dbReference>
<proteinExistence type="predicted"/>
<accession>A0A2P2NGE4</accession>
<evidence type="ECO:0000313" key="2">
    <source>
        <dbReference type="EMBL" id="MBX41557.1"/>
    </source>
</evidence>